<reference evidence="1" key="2">
    <citation type="submission" date="2020-09" db="EMBL/GenBank/DDBJ databases">
        <authorList>
            <person name="Sun Q."/>
            <person name="Ohkuma M."/>
        </authorList>
    </citation>
    <scope>NUCLEOTIDE SEQUENCE</scope>
    <source>
        <strain evidence="1">JCM 4834</strain>
    </source>
</reference>
<sequence length="138" mass="15009">MHESGVRCQVTPVRFIPVQVQQVSRVTGSQPVSYPSHQFVPTVRSPVGSYKSNPFRVGSHRLVASSAVPVMHPLAKIVYNRVDRSVREGGFPCGGTGFKIFSRPTGAPALPAAPRPLSTGILRKAAEMIPISYFRVVR</sequence>
<comment type="caution">
    <text evidence="1">The sequence shown here is derived from an EMBL/GenBank/DDBJ whole genome shotgun (WGS) entry which is preliminary data.</text>
</comment>
<reference evidence="1" key="1">
    <citation type="journal article" date="2014" name="Int. J. Syst. Evol. Microbiol.">
        <title>Complete genome sequence of Corynebacterium casei LMG S-19264T (=DSM 44701T), isolated from a smear-ripened cheese.</title>
        <authorList>
            <consortium name="US DOE Joint Genome Institute (JGI-PGF)"/>
            <person name="Walter F."/>
            <person name="Albersmeier A."/>
            <person name="Kalinowski J."/>
            <person name="Ruckert C."/>
        </authorList>
    </citation>
    <scope>NUCLEOTIDE SEQUENCE</scope>
    <source>
        <strain evidence="1">JCM 4834</strain>
    </source>
</reference>
<proteinExistence type="predicted"/>
<accession>A0A918RHJ9</accession>
<protein>
    <submittedName>
        <fullName evidence="1">Uncharacterized protein</fullName>
    </submittedName>
</protein>
<dbReference type="Proteomes" id="UP000634660">
    <property type="component" value="Unassembled WGS sequence"/>
</dbReference>
<evidence type="ECO:0000313" key="2">
    <source>
        <dbReference type="Proteomes" id="UP000634660"/>
    </source>
</evidence>
<dbReference type="AlphaFoldDB" id="A0A918RHJ9"/>
<gene>
    <name evidence="1" type="ORF">GCM10010371_65860</name>
</gene>
<name>A0A918RHJ9_9ACTN</name>
<dbReference type="EMBL" id="BMVX01000043">
    <property type="protein sequence ID" value="GGZ96770.1"/>
    <property type="molecule type" value="Genomic_DNA"/>
</dbReference>
<evidence type="ECO:0000313" key="1">
    <source>
        <dbReference type="EMBL" id="GGZ96770.1"/>
    </source>
</evidence>
<organism evidence="1 2">
    <name type="scientific">Streptomyces subrutilus</name>
    <dbReference type="NCBI Taxonomy" id="36818"/>
    <lineage>
        <taxon>Bacteria</taxon>
        <taxon>Bacillati</taxon>
        <taxon>Actinomycetota</taxon>
        <taxon>Actinomycetes</taxon>
        <taxon>Kitasatosporales</taxon>
        <taxon>Streptomycetaceae</taxon>
        <taxon>Streptomyces</taxon>
    </lineage>
</organism>